<comment type="caution">
    <text evidence="2">The sequence shown here is derived from an EMBL/GenBank/DDBJ whole genome shotgun (WGS) entry which is preliminary data.</text>
</comment>
<reference evidence="2" key="2">
    <citation type="submission" date="2020-09" db="EMBL/GenBank/DDBJ databases">
        <authorList>
            <person name="Sun Q."/>
            <person name="Ohkuma M."/>
        </authorList>
    </citation>
    <scope>NUCLEOTIDE SEQUENCE</scope>
    <source>
        <strain evidence="2">JCM 4403</strain>
    </source>
</reference>
<reference evidence="2" key="1">
    <citation type="journal article" date="2014" name="Int. J. Syst. Evol. Microbiol.">
        <title>Complete genome sequence of Corynebacterium casei LMG S-19264T (=DSM 44701T), isolated from a smear-ripened cheese.</title>
        <authorList>
            <consortium name="US DOE Joint Genome Institute (JGI-PGF)"/>
            <person name="Walter F."/>
            <person name="Albersmeier A."/>
            <person name="Kalinowski J."/>
            <person name="Ruckert C."/>
        </authorList>
    </citation>
    <scope>NUCLEOTIDE SEQUENCE</scope>
    <source>
        <strain evidence="2">JCM 4403</strain>
    </source>
</reference>
<protein>
    <submittedName>
        <fullName evidence="2">Uncharacterized protein</fullName>
    </submittedName>
</protein>
<sequence>MNFRGRGPAPPPHGRTVATLADVRGGCGGGTMEWLSAENLVAVGTAILVCAARRLTAGSGGTAGRVATTAGAPKAARS</sequence>
<dbReference type="AlphaFoldDB" id="A0A918EX25"/>
<organism evidence="2 3">
    <name type="scientific">Streptomyces pilosus</name>
    <dbReference type="NCBI Taxonomy" id="28893"/>
    <lineage>
        <taxon>Bacteria</taxon>
        <taxon>Bacillati</taxon>
        <taxon>Actinomycetota</taxon>
        <taxon>Actinomycetes</taxon>
        <taxon>Kitasatosporales</taxon>
        <taxon>Streptomycetaceae</taxon>
        <taxon>Streptomyces</taxon>
    </lineage>
</organism>
<dbReference type="Proteomes" id="UP000656732">
    <property type="component" value="Unassembled WGS sequence"/>
</dbReference>
<evidence type="ECO:0000256" key="1">
    <source>
        <dbReference type="SAM" id="MobiDB-lite"/>
    </source>
</evidence>
<evidence type="ECO:0000313" key="2">
    <source>
        <dbReference type="EMBL" id="GGQ74424.1"/>
    </source>
</evidence>
<name>A0A918EX25_9ACTN</name>
<proteinExistence type="predicted"/>
<evidence type="ECO:0000313" key="3">
    <source>
        <dbReference type="Proteomes" id="UP000656732"/>
    </source>
</evidence>
<feature type="region of interest" description="Disordered" evidence="1">
    <location>
        <begin position="59"/>
        <end position="78"/>
    </location>
</feature>
<accession>A0A918EX25</accession>
<keyword evidence="3" id="KW-1185">Reference proteome</keyword>
<gene>
    <name evidence="2" type="ORF">GCM10010280_21170</name>
</gene>
<dbReference type="EMBL" id="BMTU01000003">
    <property type="protein sequence ID" value="GGQ74424.1"/>
    <property type="molecule type" value="Genomic_DNA"/>
</dbReference>